<evidence type="ECO:0000313" key="4">
    <source>
        <dbReference type="Proteomes" id="UP001501706"/>
    </source>
</evidence>
<keyword evidence="2" id="KW-0732">Signal</keyword>
<name>A0ABN1D0U5_9BURK</name>
<dbReference type="Gene3D" id="3.40.190.150">
    <property type="entry name" value="Bordetella uptake gene, domain 1"/>
    <property type="match status" value="1"/>
</dbReference>
<feature type="chain" id="PRO_5045553128" evidence="2">
    <location>
        <begin position="27"/>
        <end position="325"/>
    </location>
</feature>
<dbReference type="InterPro" id="IPR005064">
    <property type="entry name" value="BUG"/>
</dbReference>
<sequence length="325" mass="34514">MRRLSMRGLAVAVAGLAWWGPSTAHAEWPDKPIRFIVPYPAGGGTDIVARAVGKRMAENLGQPVIVENRPGASTIIGTEAVARAEGDGYTIGLVTDSHALNPIFFGQKLSYDSVKDFAPVSQLVFVPFILVANPKAQVSTVHELIAAAKARPGKITYASIGNGTPHYLAMEWVKALADIDLTHVPYKGVAPALADVVGGQVDVMFTGMSSGVPHVRSGRLKGLAVSGKERSAIAPDIPTVAESGLKEFSFMTWYGVVAPASTPPAIVGRLSREIRKALESPEVKEQFVKLGVEGAPSTPEEFGAFLQRESAHYQHIIKLTGAKGE</sequence>
<evidence type="ECO:0000256" key="1">
    <source>
        <dbReference type="ARBA" id="ARBA00006987"/>
    </source>
</evidence>
<evidence type="ECO:0000256" key="2">
    <source>
        <dbReference type="SAM" id="SignalP"/>
    </source>
</evidence>
<gene>
    <name evidence="3" type="ORF">GCM10009097_55660</name>
</gene>
<dbReference type="Proteomes" id="UP001501706">
    <property type="component" value="Unassembled WGS sequence"/>
</dbReference>
<feature type="signal peptide" evidence="2">
    <location>
        <begin position="1"/>
        <end position="26"/>
    </location>
</feature>
<dbReference type="PANTHER" id="PTHR42928">
    <property type="entry name" value="TRICARBOXYLATE-BINDING PROTEIN"/>
    <property type="match status" value="1"/>
</dbReference>
<dbReference type="RefSeq" id="WP_343928645.1">
    <property type="nucleotide sequence ID" value="NZ_BAAAEN010000037.1"/>
</dbReference>
<comment type="caution">
    <text evidence="3">The sequence shown here is derived from an EMBL/GenBank/DDBJ whole genome shotgun (WGS) entry which is preliminary data.</text>
</comment>
<keyword evidence="4" id="KW-1185">Reference proteome</keyword>
<dbReference type="Pfam" id="PF03401">
    <property type="entry name" value="TctC"/>
    <property type="match status" value="1"/>
</dbReference>
<proteinExistence type="inferred from homology"/>
<comment type="similarity">
    <text evidence="1">Belongs to the UPF0065 (bug) family.</text>
</comment>
<dbReference type="PANTHER" id="PTHR42928:SF5">
    <property type="entry name" value="BLR1237 PROTEIN"/>
    <property type="match status" value="1"/>
</dbReference>
<reference evidence="3 4" key="1">
    <citation type="journal article" date="2019" name="Int. J. Syst. Evol. Microbiol.">
        <title>The Global Catalogue of Microorganisms (GCM) 10K type strain sequencing project: providing services to taxonomists for standard genome sequencing and annotation.</title>
        <authorList>
            <consortium name="The Broad Institute Genomics Platform"/>
            <consortium name="The Broad Institute Genome Sequencing Center for Infectious Disease"/>
            <person name="Wu L."/>
            <person name="Ma J."/>
        </authorList>
    </citation>
    <scope>NUCLEOTIDE SEQUENCE [LARGE SCALE GENOMIC DNA]</scope>
    <source>
        <strain evidence="3 4">JCM 14330</strain>
    </source>
</reference>
<evidence type="ECO:0000313" key="3">
    <source>
        <dbReference type="EMBL" id="GAA0531119.1"/>
    </source>
</evidence>
<organism evidence="3 4">
    <name type="scientific">Pigmentiphaga daeguensis</name>
    <dbReference type="NCBI Taxonomy" id="414049"/>
    <lineage>
        <taxon>Bacteria</taxon>
        <taxon>Pseudomonadati</taxon>
        <taxon>Pseudomonadota</taxon>
        <taxon>Betaproteobacteria</taxon>
        <taxon>Burkholderiales</taxon>
        <taxon>Alcaligenaceae</taxon>
        <taxon>Pigmentiphaga</taxon>
    </lineage>
</organism>
<accession>A0ABN1D0U5</accession>
<dbReference type="InterPro" id="IPR042100">
    <property type="entry name" value="Bug_dom1"/>
</dbReference>
<dbReference type="CDD" id="cd13578">
    <property type="entry name" value="PBP2_Bug27"/>
    <property type="match status" value="1"/>
</dbReference>
<dbReference type="EMBL" id="BAAAEN010000037">
    <property type="protein sequence ID" value="GAA0531119.1"/>
    <property type="molecule type" value="Genomic_DNA"/>
</dbReference>
<dbReference type="PIRSF" id="PIRSF017082">
    <property type="entry name" value="YflP"/>
    <property type="match status" value="1"/>
</dbReference>
<protein>
    <submittedName>
        <fullName evidence="3">Tripartite tricarboxylate transporter substrate binding protein</fullName>
    </submittedName>
</protein>
<dbReference type="Gene3D" id="3.40.190.10">
    <property type="entry name" value="Periplasmic binding protein-like II"/>
    <property type="match status" value="1"/>
</dbReference>
<dbReference type="SUPFAM" id="SSF53850">
    <property type="entry name" value="Periplasmic binding protein-like II"/>
    <property type="match status" value="1"/>
</dbReference>